<dbReference type="GeneID" id="13405981"/>
<organism evidence="1 2">
    <name type="scientific">Staphylococcus phage vB_SepiS-phiIPLA5</name>
    <dbReference type="NCBI Taxonomy" id="2922988"/>
    <lineage>
        <taxon>Viruses</taxon>
        <taxon>Duplodnaviria</taxon>
        <taxon>Heunggongvirae</taxon>
        <taxon>Uroviricota</taxon>
        <taxon>Caudoviricetes</taxon>
        <taxon>Rockefellervirus</taxon>
        <taxon>Rockefellervirus IPLA5</taxon>
    </lineage>
</organism>
<dbReference type="EMBL" id="JN192400">
    <property type="protein sequence ID" value="AFM73740.1"/>
    <property type="molecule type" value="Genomic_DNA"/>
</dbReference>
<proteinExistence type="predicted"/>
<reference evidence="1 2" key="1">
    <citation type="journal article" date="2010" name="Curr. Microbiol.">
        <title>Isolation and characterization of bacteriophages infecting Staphylococcus epidermidis.</title>
        <authorList>
            <person name="Gutierrez D."/>
            <person name="Martinez B."/>
            <person name="Rodriguez A."/>
            <person name="Garcia P."/>
        </authorList>
    </citation>
    <scope>NUCLEOTIDE SEQUENCE [LARGE SCALE GENOMIC DNA]</scope>
</reference>
<accession>I6SB01</accession>
<dbReference type="KEGG" id="vg:13405981"/>
<sequence length="64" mass="7537">MNILYKTILLITMAVVTWKVTKIESYLKPKMIDMSLSKSRANQYQQTRRFLNSLSKVVQNDIEN</sequence>
<name>I6SB01_9CAUD</name>
<protein>
    <submittedName>
        <fullName evidence="1">Uncharacterized protein</fullName>
    </submittedName>
</protein>
<keyword evidence="2" id="KW-1185">Reference proteome</keyword>
<gene>
    <name evidence="1" type="ORF">IPLA5_0038</name>
</gene>
<dbReference type="Proteomes" id="UP000006508">
    <property type="component" value="Segment"/>
</dbReference>
<evidence type="ECO:0000313" key="1">
    <source>
        <dbReference type="EMBL" id="AFM73740.1"/>
    </source>
</evidence>
<dbReference type="RefSeq" id="YP_006560978.1">
    <property type="nucleotide sequence ID" value="NC_018281.1"/>
</dbReference>
<evidence type="ECO:0000313" key="2">
    <source>
        <dbReference type="Proteomes" id="UP000006508"/>
    </source>
</evidence>